<dbReference type="GO" id="GO:0000725">
    <property type="term" value="P:recombinational repair"/>
    <property type="evidence" value="ECO:0007669"/>
    <property type="project" value="InterPro"/>
</dbReference>
<sequence length="458" mass="49962">MCEYIIEHYKRAIRCCKINQCPFISKMPPKTPFPAFQKTTMEPDPWEALDLDASDLPSLLRPCKRKPRYSPPTSPIKNLQPTPNSPPPSSPCLIPGPAGAVQAAMLRKIQNKSNPVGIGEEPLPTQEYIRRAVEDPGADDDDFSRAPWLFALEFIRREGLADDGGTIGTPLSWIKTEPKMGNRKVAQIVAVIKSCTPNGLGDLMVTLKDPTGTIDASIHRKVLVEGGFGKDISVGTVLILQKVSIFSPSRSAHYLNITLSNVVKAISKDSGPPSQQNYPASTVIPTDHGVENSKQPYIQQKVSTLSQERTEGIMNSLRQTGYMRGRVHNDKGIEGNEALGSSCCINERNRNQNAFIGKGHSVRQDILSGLKKAAVLAGTNEYEENVVLEKQSSPRNLAASGNHLESNQSSGGANLVGVASNQKTVTDNGDKKQRRLPISSGSLPQWTDEQLDELFAFD</sequence>
<reference evidence="3" key="1">
    <citation type="journal article" date="1997" name="Nucleic Acids Res.">
        <title>tRNAscan-SE: a program for improved detection of transfer RNA genes in genomic sequence.</title>
        <authorList>
            <person name="Lowe T.M."/>
            <person name="Eddy S.R."/>
        </authorList>
    </citation>
    <scope>NUCLEOTIDE SEQUENCE [LARGE SCALE GENOMIC DNA]</scope>
    <source>
        <strain evidence="3">r\B97-61/B2</strain>
    </source>
</reference>
<evidence type="ECO:0000259" key="2">
    <source>
        <dbReference type="Pfam" id="PF15072"/>
    </source>
</evidence>
<dbReference type="KEGG" id="tcc:18604356"/>
<dbReference type="AlphaFoldDB" id="A0AB32W2G9"/>
<evidence type="ECO:0000313" key="3">
    <source>
        <dbReference type="Proteomes" id="UP000694886"/>
    </source>
</evidence>
<reference evidence="4" key="2">
    <citation type="submission" date="2025-08" db="UniProtKB">
        <authorList>
            <consortium name="RefSeq"/>
        </authorList>
    </citation>
    <scope>IDENTIFICATION</scope>
</reference>
<dbReference type="InterPro" id="IPR058570">
    <property type="entry name" value="HROB_OB"/>
</dbReference>
<evidence type="ECO:0000313" key="4">
    <source>
        <dbReference type="RefSeq" id="XP_017972297.1"/>
    </source>
</evidence>
<organism evidence="3 4">
    <name type="scientific">Theobroma cacao</name>
    <name type="common">Cacao</name>
    <name type="synonym">Cocoa</name>
    <dbReference type="NCBI Taxonomy" id="3641"/>
    <lineage>
        <taxon>Eukaryota</taxon>
        <taxon>Viridiplantae</taxon>
        <taxon>Streptophyta</taxon>
        <taxon>Embryophyta</taxon>
        <taxon>Tracheophyta</taxon>
        <taxon>Spermatophyta</taxon>
        <taxon>Magnoliopsida</taxon>
        <taxon>eudicotyledons</taxon>
        <taxon>Gunneridae</taxon>
        <taxon>Pentapetalae</taxon>
        <taxon>rosids</taxon>
        <taxon>malvids</taxon>
        <taxon>Malvales</taxon>
        <taxon>Malvaceae</taxon>
        <taxon>Byttnerioideae</taxon>
        <taxon>Theobroma</taxon>
    </lineage>
</organism>
<dbReference type="RefSeq" id="XP_017972297.1">
    <property type="nucleotide sequence ID" value="XM_018116808.1"/>
</dbReference>
<evidence type="ECO:0000256" key="1">
    <source>
        <dbReference type="SAM" id="MobiDB-lite"/>
    </source>
</evidence>
<name>A0AB32W2G9_THECC</name>
<dbReference type="PANTHER" id="PTHR14523:SF1">
    <property type="entry name" value="HOMOLOGOUS RECOMBINATION OB-FOLD PROTEIN"/>
    <property type="match status" value="1"/>
</dbReference>
<dbReference type="Gramene" id="Tc03v2_t004250.1">
    <property type="protein sequence ID" value="Tc03v2_p004250.1"/>
    <property type="gene ID" value="Tc03v2_g004250"/>
</dbReference>
<dbReference type="PANTHER" id="PTHR14523">
    <property type="entry name" value="UNCHARACTERIZED PROTEIN C17ORF53 HOMOLOG"/>
    <property type="match status" value="1"/>
</dbReference>
<dbReference type="GeneID" id="18604356"/>
<feature type="region of interest" description="Disordered" evidence="1">
    <location>
        <begin position="61"/>
        <end position="96"/>
    </location>
</feature>
<feature type="compositionally biased region" description="Polar residues" evidence="1">
    <location>
        <begin position="403"/>
        <end position="412"/>
    </location>
</feature>
<accession>A0AB32W2G9</accession>
<dbReference type="Pfam" id="PF15072">
    <property type="entry name" value="HROB"/>
    <property type="match status" value="1"/>
</dbReference>
<feature type="domain" description="Homologous recombination OB-fold protein OB-fold" evidence="2">
    <location>
        <begin position="183"/>
        <end position="268"/>
    </location>
</feature>
<gene>
    <name evidence="4" type="primary">LOC18604356</name>
</gene>
<proteinExistence type="predicted"/>
<protein>
    <submittedName>
        <fullName evidence="4">Uncharacterized protein LOC18604356</fullName>
    </submittedName>
</protein>
<dbReference type="InterPro" id="IPR028045">
    <property type="entry name" value="HROB"/>
</dbReference>
<feature type="region of interest" description="Disordered" evidence="1">
    <location>
        <begin position="396"/>
        <end position="415"/>
    </location>
</feature>
<feature type="region of interest" description="Disordered" evidence="1">
    <location>
        <begin position="423"/>
        <end position="444"/>
    </location>
</feature>
<dbReference type="Proteomes" id="UP000694886">
    <property type="component" value="Chromosome 3"/>
</dbReference>